<sequence>MAAFAARPGPAESDPLGDSGLHWFGDDADEGGMGGASAHSRAGAGTVTQHPHVFDPATASEWEASPADSGDVSGSMGDWAQPSRHPSHADGGGGGHGGGHGGPAPMDWYDPDDMENEPPLLQELGIDMSHIKQKLVAIVDPRSRVNMEAVQDGDLFGPILICLALGTTLLLRGQVHFGSIYGFGLVGCLGMYLVLNLMSTGRGIDAASVFSVFGYGLLPITVLAALSVVLPLSGALGVVVAPVCVAWSAWCATRFYEAALAMPEQRALIAYPTVLLYAVFALLAVF</sequence>
<evidence type="ECO:0000256" key="2">
    <source>
        <dbReference type="ARBA" id="ARBA00010596"/>
    </source>
</evidence>
<feature type="domain" description="Yip1" evidence="8">
    <location>
        <begin position="140"/>
        <end position="284"/>
    </location>
</feature>
<comment type="caution">
    <text evidence="6">Lacks conserved residue(s) required for the propagation of feature annotation.</text>
</comment>
<evidence type="ECO:0000313" key="13">
    <source>
        <dbReference type="Proteomes" id="UP000324907"/>
    </source>
</evidence>
<evidence type="ECO:0000313" key="14">
    <source>
        <dbReference type="Proteomes" id="UP000325113"/>
    </source>
</evidence>
<keyword evidence="12" id="KW-1185">Reference proteome</keyword>
<protein>
    <recommendedName>
        <fullName evidence="6">Protein YIPF</fullName>
    </recommendedName>
</protein>
<keyword evidence="4 6" id="KW-1133">Transmembrane helix</keyword>
<dbReference type="GO" id="GO:0005802">
    <property type="term" value="C:trans-Golgi network"/>
    <property type="evidence" value="ECO:0007669"/>
    <property type="project" value="TreeGrafter"/>
</dbReference>
<comment type="similarity">
    <text evidence="2 6">Belongs to the YIP1 family.</text>
</comment>
<name>A0A5A8CPU7_CAFRO</name>
<feature type="transmembrane region" description="Helical" evidence="6">
    <location>
        <begin position="177"/>
        <end position="195"/>
    </location>
</feature>
<evidence type="ECO:0000313" key="10">
    <source>
        <dbReference type="EMBL" id="KAA0158127.1"/>
    </source>
</evidence>
<dbReference type="AlphaFoldDB" id="A0A5A8CPU7"/>
<dbReference type="EMBL" id="VLTM01000071">
    <property type="protein sequence ID" value="KAA0158127.1"/>
    <property type="molecule type" value="Genomic_DNA"/>
</dbReference>
<evidence type="ECO:0000313" key="9">
    <source>
        <dbReference type="EMBL" id="KAA0154464.1"/>
    </source>
</evidence>
<evidence type="ECO:0000313" key="12">
    <source>
        <dbReference type="Proteomes" id="UP000323011"/>
    </source>
</evidence>
<evidence type="ECO:0000256" key="7">
    <source>
        <dbReference type="SAM" id="MobiDB-lite"/>
    </source>
</evidence>
<evidence type="ECO:0000256" key="1">
    <source>
        <dbReference type="ARBA" id="ARBA00004141"/>
    </source>
</evidence>
<dbReference type="EMBL" id="VLTN01000011">
    <property type="protein sequence ID" value="KAA0154464.1"/>
    <property type="molecule type" value="Genomic_DNA"/>
</dbReference>
<dbReference type="Proteomes" id="UP000324907">
    <property type="component" value="Unassembled WGS sequence"/>
</dbReference>
<dbReference type="Pfam" id="PF04893">
    <property type="entry name" value="Yip1"/>
    <property type="match status" value="1"/>
</dbReference>
<keyword evidence="3 6" id="KW-0812">Transmembrane</keyword>
<dbReference type="GO" id="GO:0048280">
    <property type="term" value="P:vesicle fusion with Golgi apparatus"/>
    <property type="evidence" value="ECO:0007669"/>
    <property type="project" value="TreeGrafter"/>
</dbReference>
<evidence type="ECO:0000256" key="4">
    <source>
        <dbReference type="ARBA" id="ARBA00022989"/>
    </source>
</evidence>
<dbReference type="InterPro" id="IPR045231">
    <property type="entry name" value="Yip1/4-like"/>
</dbReference>
<keyword evidence="5 6" id="KW-0472">Membrane</keyword>
<dbReference type="PANTHER" id="PTHR21236:SF2">
    <property type="entry name" value="PROTEIN YIPF"/>
    <property type="match status" value="1"/>
</dbReference>
<evidence type="ECO:0000256" key="6">
    <source>
        <dbReference type="RuleBase" id="RU361264"/>
    </source>
</evidence>
<dbReference type="InterPro" id="IPR006977">
    <property type="entry name" value="Yip1_dom"/>
</dbReference>
<accession>A0A5A8CPU7</accession>
<evidence type="ECO:0000313" key="11">
    <source>
        <dbReference type="EMBL" id="KAA0160593.1"/>
    </source>
</evidence>
<reference evidence="12 13" key="1">
    <citation type="submission" date="2019-07" db="EMBL/GenBank/DDBJ databases">
        <title>Genomes of Cafeteria roenbergensis.</title>
        <authorList>
            <person name="Fischer M.G."/>
            <person name="Hackl T."/>
            <person name="Roman M."/>
        </authorList>
    </citation>
    <scope>NUCLEOTIDE SEQUENCE [LARGE SCALE GENOMIC DNA]</scope>
    <source>
        <strain evidence="9 12">BVI</strain>
        <strain evidence="10 14">Cflag</strain>
        <strain evidence="11 13">RCC970-E3</strain>
    </source>
</reference>
<feature type="transmembrane region" description="Helical" evidence="6">
    <location>
        <begin position="207"/>
        <end position="229"/>
    </location>
</feature>
<evidence type="ECO:0000256" key="3">
    <source>
        <dbReference type="ARBA" id="ARBA00022692"/>
    </source>
</evidence>
<feature type="region of interest" description="Disordered" evidence="7">
    <location>
        <begin position="1"/>
        <end position="111"/>
    </location>
</feature>
<dbReference type="PANTHER" id="PTHR21236">
    <property type="entry name" value="GOLGI MEMBRANE PROTEIN YIP1"/>
    <property type="match status" value="1"/>
</dbReference>
<dbReference type="GO" id="GO:0006888">
    <property type="term" value="P:endoplasmic reticulum to Golgi vesicle-mediated transport"/>
    <property type="evidence" value="ECO:0007669"/>
    <property type="project" value="InterPro"/>
</dbReference>
<dbReference type="Proteomes" id="UP000323011">
    <property type="component" value="Unassembled WGS sequence"/>
</dbReference>
<feature type="compositionally biased region" description="Gly residues" evidence="7">
    <location>
        <begin position="90"/>
        <end position="102"/>
    </location>
</feature>
<proteinExistence type="inferred from homology"/>
<evidence type="ECO:0000259" key="8">
    <source>
        <dbReference type="Pfam" id="PF04893"/>
    </source>
</evidence>
<dbReference type="GO" id="GO:0000139">
    <property type="term" value="C:Golgi membrane"/>
    <property type="evidence" value="ECO:0007669"/>
    <property type="project" value="UniProtKB-SubCell"/>
</dbReference>
<comment type="subcellular location">
    <subcellularLocation>
        <location evidence="6">Golgi apparatus membrane</location>
        <topology evidence="6">Multi-pass membrane protein</topology>
    </subcellularLocation>
    <subcellularLocation>
        <location evidence="1">Membrane</location>
        <topology evidence="1">Multi-pass membrane protein</topology>
    </subcellularLocation>
</comment>
<feature type="compositionally biased region" description="Low complexity" evidence="7">
    <location>
        <begin position="36"/>
        <end position="45"/>
    </location>
</feature>
<gene>
    <name evidence="11" type="ORF">FNF28_05391</name>
    <name evidence="9" type="ORF">FNF29_02342</name>
    <name evidence="10" type="ORF">FNF31_05542</name>
</gene>
<dbReference type="EMBL" id="VLTL01000108">
    <property type="protein sequence ID" value="KAA0160593.1"/>
    <property type="molecule type" value="Genomic_DNA"/>
</dbReference>
<comment type="caution">
    <text evidence="9">The sequence shown here is derived from an EMBL/GenBank/DDBJ whole genome shotgun (WGS) entry which is preliminary data.</text>
</comment>
<organism evidence="9 12">
    <name type="scientific">Cafeteria roenbergensis</name>
    <name type="common">Marine flagellate</name>
    <dbReference type="NCBI Taxonomy" id="33653"/>
    <lineage>
        <taxon>Eukaryota</taxon>
        <taxon>Sar</taxon>
        <taxon>Stramenopiles</taxon>
        <taxon>Bigyra</taxon>
        <taxon>Opalozoa</taxon>
        <taxon>Bicosoecida</taxon>
        <taxon>Cafeteriaceae</taxon>
        <taxon>Cafeteria</taxon>
    </lineage>
</organism>
<evidence type="ECO:0000256" key="5">
    <source>
        <dbReference type="ARBA" id="ARBA00023136"/>
    </source>
</evidence>
<feature type="transmembrane region" description="Helical" evidence="6">
    <location>
        <begin position="235"/>
        <end position="256"/>
    </location>
</feature>
<dbReference type="OMA" id="PFQANYG"/>
<dbReference type="Proteomes" id="UP000325113">
    <property type="component" value="Unassembled WGS sequence"/>
</dbReference>
<feature type="transmembrane region" description="Helical" evidence="6">
    <location>
        <begin position="268"/>
        <end position="285"/>
    </location>
</feature>